<dbReference type="Proteomes" id="UP000034032">
    <property type="component" value="Unassembled WGS sequence"/>
</dbReference>
<sequence length="122" mass="12906">MKKYRYVALSSLFGVLGRASSAFAQSVNVNIPRGSVVDFTTVSDLINNIATFMIFAGTVGAVIFLIWAGIAYVSAGADQQKVTQAKQMLKTGLIGSLIVFGVGTIIATIRLIGSGDLSQIFR</sequence>
<feature type="transmembrane region" description="Helical" evidence="1">
    <location>
        <begin position="93"/>
        <end position="113"/>
    </location>
</feature>
<dbReference type="EMBL" id="LCJR01000017">
    <property type="protein sequence ID" value="KKT81567.1"/>
    <property type="molecule type" value="Genomic_DNA"/>
</dbReference>
<feature type="chain" id="PRO_5002538504" evidence="2">
    <location>
        <begin position="25"/>
        <end position="122"/>
    </location>
</feature>
<evidence type="ECO:0000313" key="3">
    <source>
        <dbReference type="EMBL" id="KKT81567.1"/>
    </source>
</evidence>
<accession>A0A0G1ML82</accession>
<keyword evidence="1" id="KW-1133">Transmembrane helix</keyword>
<comment type="caution">
    <text evidence="3">The sequence shown here is derived from an EMBL/GenBank/DDBJ whole genome shotgun (WGS) entry which is preliminary data.</text>
</comment>
<feature type="signal peptide" evidence="2">
    <location>
        <begin position="1"/>
        <end position="24"/>
    </location>
</feature>
<name>A0A0G1ML82_9BACT</name>
<evidence type="ECO:0000256" key="1">
    <source>
        <dbReference type="SAM" id="Phobius"/>
    </source>
</evidence>
<keyword evidence="2" id="KW-0732">Signal</keyword>
<dbReference type="AlphaFoldDB" id="A0A0G1ML82"/>
<evidence type="ECO:0000313" key="4">
    <source>
        <dbReference type="Proteomes" id="UP000034032"/>
    </source>
</evidence>
<proteinExistence type="predicted"/>
<protein>
    <submittedName>
        <fullName evidence="3">Uncharacterized protein</fullName>
    </submittedName>
</protein>
<organism evidence="3 4">
    <name type="scientific">Candidatus Yanofskybacteria bacterium GW2011_GWA2_44_9</name>
    <dbReference type="NCBI Taxonomy" id="1619025"/>
    <lineage>
        <taxon>Bacteria</taxon>
        <taxon>Candidatus Yanofskyibacteriota</taxon>
    </lineage>
</organism>
<reference evidence="3 4" key="1">
    <citation type="journal article" date="2015" name="Nature">
        <title>rRNA introns, odd ribosomes, and small enigmatic genomes across a large radiation of phyla.</title>
        <authorList>
            <person name="Brown C.T."/>
            <person name="Hug L.A."/>
            <person name="Thomas B.C."/>
            <person name="Sharon I."/>
            <person name="Castelle C.J."/>
            <person name="Singh A."/>
            <person name="Wilkins M.J."/>
            <person name="Williams K.H."/>
            <person name="Banfield J.F."/>
        </authorList>
    </citation>
    <scope>NUCLEOTIDE SEQUENCE [LARGE SCALE GENOMIC DNA]</scope>
</reference>
<keyword evidence="1" id="KW-0812">Transmembrane</keyword>
<keyword evidence="1" id="KW-0472">Membrane</keyword>
<feature type="transmembrane region" description="Helical" evidence="1">
    <location>
        <begin position="48"/>
        <end position="73"/>
    </location>
</feature>
<evidence type="ECO:0000256" key="2">
    <source>
        <dbReference type="SAM" id="SignalP"/>
    </source>
</evidence>
<gene>
    <name evidence="3" type="ORF">UW79_C0017G0007</name>
</gene>